<evidence type="ECO:0008006" key="6">
    <source>
        <dbReference type="Google" id="ProtNLM"/>
    </source>
</evidence>
<accession>A0A1V8SNV7</accession>
<keyword evidence="2" id="KW-0472">Membrane</keyword>
<sequence length="361" mass="37210">MSSFKVSLLLAFLLLLPYALAQTSVLPPPLTYTSGVFINPDTAATQIFGVGAVLNVTWETTYSSINLWLIYGTDYNAPYLCISGTTQTWWLWDPIDDHGHNSLPFSFRAVNAGGSADEQKSDGFYTGQFWLQEEAVVAATTAAPTTASPTPTPTPTPIPATVTIVQSQSAATTTPPTTPTTASSTPAATSSTPATSSGMSTATSSATSTASSVAVASSVATSAAESSSASTTVATTDPAAASSTSPPTPGATPTLAIGLGVGLGVAILLVAILGFFFLRRRRRHPAQSAPPSYMPELAANEKPSGYATPSWIAELHNRRSGHTLTKSPLEASSMTSPRELYGDSPSAHSRGASPVYGAGTR</sequence>
<evidence type="ECO:0000313" key="5">
    <source>
        <dbReference type="Proteomes" id="UP000192596"/>
    </source>
</evidence>
<dbReference type="OrthoDB" id="4491423at2759"/>
<dbReference type="AlphaFoldDB" id="A0A1V8SNV7"/>
<feature type="transmembrane region" description="Helical" evidence="2">
    <location>
        <begin position="255"/>
        <end position="278"/>
    </location>
</feature>
<comment type="caution">
    <text evidence="4">The sequence shown here is derived from an EMBL/GenBank/DDBJ whole genome shotgun (WGS) entry which is preliminary data.</text>
</comment>
<evidence type="ECO:0000313" key="4">
    <source>
        <dbReference type="EMBL" id="OQO00833.1"/>
    </source>
</evidence>
<feature type="chain" id="PRO_5012212717" description="Mid2 domain-containing protein" evidence="3">
    <location>
        <begin position="22"/>
        <end position="361"/>
    </location>
</feature>
<keyword evidence="2" id="KW-1133">Transmembrane helix</keyword>
<dbReference type="Proteomes" id="UP000192596">
    <property type="component" value="Unassembled WGS sequence"/>
</dbReference>
<keyword evidence="5" id="KW-1185">Reference proteome</keyword>
<organism evidence="4 5">
    <name type="scientific">Cryoendolithus antarcticus</name>
    <dbReference type="NCBI Taxonomy" id="1507870"/>
    <lineage>
        <taxon>Eukaryota</taxon>
        <taxon>Fungi</taxon>
        <taxon>Dikarya</taxon>
        <taxon>Ascomycota</taxon>
        <taxon>Pezizomycotina</taxon>
        <taxon>Dothideomycetes</taxon>
        <taxon>Dothideomycetidae</taxon>
        <taxon>Cladosporiales</taxon>
        <taxon>Cladosporiaceae</taxon>
        <taxon>Cryoendolithus</taxon>
    </lineage>
</organism>
<evidence type="ECO:0000256" key="3">
    <source>
        <dbReference type="SAM" id="SignalP"/>
    </source>
</evidence>
<name>A0A1V8SNV7_9PEZI</name>
<gene>
    <name evidence="4" type="ORF">B0A48_13520</name>
</gene>
<feature type="region of interest" description="Disordered" evidence="1">
    <location>
        <begin position="166"/>
        <end position="204"/>
    </location>
</feature>
<protein>
    <recommendedName>
        <fullName evidence="6">Mid2 domain-containing protein</fullName>
    </recommendedName>
</protein>
<evidence type="ECO:0000256" key="1">
    <source>
        <dbReference type="SAM" id="MobiDB-lite"/>
    </source>
</evidence>
<keyword evidence="3" id="KW-0732">Signal</keyword>
<dbReference type="STRING" id="1507870.A0A1V8SNV7"/>
<reference evidence="5" key="1">
    <citation type="submission" date="2017-03" db="EMBL/GenBank/DDBJ databases">
        <title>Genomes of endolithic fungi from Antarctica.</title>
        <authorList>
            <person name="Coleine C."/>
            <person name="Masonjones S."/>
            <person name="Stajich J.E."/>
        </authorList>
    </citation>
    <scope>NUCLEOTIDE SEQUENCE [LARGE SCALE GENOMIC DNA]</scope>
    <source>
        <strain evidence="5">CCFEE 5527</strain>
    </source>
</reference>
<dbReference type="InParanoid" id="A0A1V8SNV7"/>
<keyword evidence="2" id="KW-0812">Transmembrane</keyword>
<feature type="signal peptide" evidence="3">
    <location>
        <begin position="1"/>
        <end position="21"/>
    </location>
</feature>
<proteinExistence type="predicted"/>
<evidence type="ECO:0000256" key="2">
    <source>
        <dbReference type="SAM" id="Phobius"/>
    </source>
</evidence>
<dbReference type="EMBL" id="NAJO01000033">
    <property type="protein sequence ID" value="OQO00833.1"/>
    <property type="molecule type" value="Genomic_DNA"/>
</dbReference>
<feature type="region of interest" description="Disordered" evidence="1">
    <location>
        <begin position="317"/>
        <end position="361"/>
    </location>
</feature>
<feature type="region of interest" description="Disordered" evidence="1">
    <location>
        <begin position="224"/>
        <end position="250"/>
    </location>
</feature>
<feature type="compositionally biased region" description="Polar residues" evidence="1">
    <location>
        <begin position="322"/>
        <end position="336"/>
    </location>
</feature>